<dbReference type="SUPFAM" id="SSF110296">
    <property type="entry name" value="Oligoxyloglucan reducing end-specific cellobiohydrolase"/>
    <property type="match status" value="1"/>
</dbReference>
<dbReference type="Pfam" id="PF18962">
    <property type="entry name" value="Por_Secre_tail"/>
    <property type="match status" value="1"/>
</dbReference>
<dbReference type="NCBIfam" id="TIGR04183">
    <property type="entry name" value="Por_Secre_tail"/>
    <property type="match status" value="1"/>
</dbReference>
<feature type="domain" description="Secretion system C-terminal sorting" evidence="1">
    <location>
        <begin position="469"/>
        <end position="538"/>
    </location>
</feature>
<dbReference type="AlphaFoldDB" id="A0A1T4PD55"/>
<organism evidence="2 3">
    <name type="scientific">Porphyromonas circumdentaria</name>
    <dbReference type="NCBI Taxonomy" id="29524"/>
    <lineage>
        <taxon>Bacteria</taxon>
        <taxon>Pseudomonadati</taxon>
        <taxon>Bacteroidota</taxon>
        <taxon>Bacteroidia</taxon>
        <taxon>Bacteroidales</taxon>
        <taxon>Porphyromonadaceae</taxon>
        <taxon>Porphyromonas</taxon>
    </lineage>
</organism>
<dbReference type="OrthoDB" id="1011460at2"/>
<dbReference type="STRING" id="29524.SAMN02745171_01408"/>
<accession>A0A1T4PD55</accession>
<reference evidence="3" key="1">
    <citation type="submission" date="2017-02" db="EMBL/GenBank/DDBJ databases">
        <authorList>
            <person name="Varghese N."/>
            <person name="Submissions S."/>
        </authorList>
    </citation>
    <scope>NUCLEOTIDE SEQUENCE [LARGE SCALE GENOMIC DNA]</scope>
    <source>
        <strain evidence="3">ATCC 51356</strain>
    </source>
</reference>
<dbReference type="RefSeq" id="WP_078737311.1">
    <property type="nucleotide sequence ID" value="NZ_FUXE01000015.1"/>
</dbReference>
<dbReference type="EMBL" id="FUXE01000015">
    <property type="protein sequence ID" value="SJZ89136.1"/>
    <property type="molecule type" value="Genomic_DNA"/>
</dbReference>
<dbReference type="InterPro" id="IPR026444">
    <property type="entry name" value="Secre_tail"/>
</dbReference>
<dbReference type="Proteomes" id="UP000190121">
    <property type="component" value="Unassembled WGS sequence"/>
</dbReference>
<keyword evidence="3" id="KW-1185">Reference proteome</keyword>
<gene>
    <name evidence="2" type="ORF">SAMN02745171_01408</name>
</gene>
<sequence length="540" mass="61765">MKTNRLYTWIVALFVAIVFVPLTRAQNAVIGGEDTKVDYANWLLGMKTKLCVADNGWMYIMSYTVDEAGNTVVKVFRSIDDGVTFEKLKQWKAPDKWVYPQVDIMVTGKNKSDIKLWVAELANNAEENRGAMKIKTFDADLMEATEILSKEFNGRLYAVSIASDYQSPSSHSEPFGVAIALTGYDEGKNESFLHYYYSLDGGKSFADKGIYHQSEEHGLGSVNLSLGSTSEGMNHDGWSLMGVVFEMNVGEIGFLTNFINYDDAYKMTQPIKVNDEGDNTYDPKIQMMLNRESNNTVAGKACHNFIITYTDWSEEEGLNIIYLYPKESFSYKKGDTHSSMDDLNRLAFAKSVENDHAASIKYDTRNNRYRFSWVHEKVKGEEWEILYRWADYDKINDPNGWSESYICATSSHPLFCTSVEFNPVKEKACWAWVEEFTDETIVGTLWMDAEWERLTATEEIIFHKVGMELYPNPAHDYTTIRLEKEGNYQAMLYDVEGKMVRSFAFEGNEYKLEVQDLPCGNYYLRTTSGNDSYTAQLLVE</sequence>
<proteinExistence type="predicted"/>
<protein>
    <submittedName>
        <fullName evidence="2">Por secretion system C-terminal sorting domain-containing protein</fullName>
    </submittedName>
</protein>
<evidence type="ECO:0000259" key="1">
    <source>
        <dbReference type="Pfam" id="PF18962"/>
    </source>
</evidence>
<name>A0A1T4PD55_9PORP</name>
<evidence type="ECO:0000313" key="3">
    <source>
        <dbReference type="Proteomes" id="UP000190121"/>
    </source>
</evidence>
<evidence type="ECO:0000313" key="2">
    <source>
        <dbReference type="EMBL" id="SJZ89136.1"/>
    </source>
</evidence>